<accession>A0AAU1ICL4</accession>
<organism evidence="2">
    <name type="scientific">Streptomyces sp. NBC_00180</name>
    <dbReference type="NCBI Taxonomy" id="2903632"/>
    <lineage>
        <taxon>Bacteria</taxon>
        <taxon>Bacillati</taxon>
        <taxon>Actinomycetota</taxon>
        <taxon>Actinomycetes</taxon>
        <taxon>Kitasatosporales</taxon>
        <taxon>Streptomycetaceae</taxon>
        <taxon>Streptomyces</taxon>
    </lineage>
</organism>
<name>A0AAU1ICL4_9ACTN</name>
<protein>
    <recommendedName>
        <fullName evidence="3">RNA polymerase sigma-70 region 4 domain-containing protein</fullName>
    </recommendedName>
</protein>
<gene>
    <name evidence="1" type="ORF">OG477_00240</name>
    <name evidence="2" type="ORF">OG477_45105</name>
</gene>
<dbReference type="EMBL" id="CP108140">
    <property type="protein sequence ID" value="WTP83928.1"/>
    <property type="molecule type" value="Genomic_DNA"/>
</dbReference>
<evidence type="ECO:0000313" key="2">
    <source>
        <dbReference type="EMBL" id="WTP91910.1"/>
    </source>
</evidence>
<dbReference type="AlphaFoldDB" id="A0AAU1ICL4"/>
<proteinExistence type="predicted"/>
<evidence type="ECO:0000313" key="1">
    <source>
        <dbReference type="EMBL" id="WTP83928.1"/>
    </source>
</evidence>
<dbReference type="EMBL" id="CP108140">
    <property type="protein sequence ID" value="WTP91910.1"/>
    <property type="molecule type" value="Genomic_DNA"/>
</dbReference>
<evidence type="ECO:0008006" key="3">
    <source>
        <dbReference type="Google" id="ProtNLM"/>
    </source>
</evidence>
<sequence length="52" mass="5958">MQQHPDGVRPEDLAEETGLSLQQIEAGVTWRSIDFQHRHQQFGKKDSPDAEN</sequence>
<reference evidence="2" key="1">
    <citation type="submission" date="2022-10" db="EMBL/GenBank/DDBJ databases">
        <title>The complete genomes of actinobacterial strains from the NBC collection.</title>
        <authorList>
            <person name="Joergensen T.S."/>
            <person name="Alvarez Arevalo M."/>
            <person name="Sterndorff E.B."/>
            <person name="Faurdal D."/>
            <person name="Vuksanovic O."/>
            <person name="Mourched A.-S."/>
            <person name="Charusanti P."/>
            <person name="Shaw S."/>
            <person name="Blin K."/>
            <person name="Weber T."/>
        </authorList>
    </citation>
    <scope>NUCLEOTIDE SEQUENCE</scope>
    <source>
        <strain evidence="2">NBC 00180</strain>
    </source>
</reference>